<feature type="domain" description="MacB-like periplasmic core" evidence="8">
    <location>
        <begin position="432"/>
        <end position="622"/>
    </location>
</feature>
<feature type="transmembrane region" description="Helical" evidence="6">
    <location>
        <begin position="675"/>
        <end position="697"/>
    </location>
</feature>
<reference evidence="10" key="1">
    <citation type="journal article" date="2019" name="Int. J. Syst. Evol. Microbiol.">
        <title>The Global Catalogue of Microorganisms (GCM) 10K type strain sequencing project: providing services to taxonomists for standard genome sequencing and annotation.</title>
        <authorList>
            <consortium name="The Broad Institute Genomics Platform"/>
            <consortium name="The Broad Institute Genome Sequencing Center for Infectious Disease"/>
            <person name="Wu L."/>
            <person name="Ma J."/>
        </authorList>
    </citation>
    <scope>NUCLEOTIDE SEQUENCE [LARGE SCALE GENOMIC DNA]</scope>
    <source>
        <strain evidence="10">DT92</strain>
    </source>
</reference>
<evidence type="ECO:0000256" key="3">
    <source>
        <dbReference type="ARBA" id="ARBA00022692"/>
    </source>
</evidence>
<organism evidence="9 10">
    <name type="scientific">Aquimarina celericrescens</name>
    <dbReference type="NCBI Taxonomy" id="1964542"/>
    <lineage>
        <taxon>Bacteria</taxon>
        <taxon>Pseudomonadati</taxon>
        <taxon>Bacteroidota</taxon>
        <taxon>Flavobacteriia</taxon>
        <taxon>Flavobacteriales</taxon>
        <taxon>Flavobacteriaceae</taxon>
        <taxon>Aquimarina</taxon>
    </lineage>
</organism>
<evidence type="ECO:0000313" key="9">
    <source>
        <dbReference type="EMBL" id="MFD2186867.1"/>
    </source>
</evidence>
<proteinExistence type="predicted"/>
<sequence length="795" mass="89326">MFKNYIKIAWRNLQKRKVFAFINILGLALGFGCSILIFLFINYHLQFDDFHENADRIYRVVTEEHQGSDVGYEAAVPPAFANAFSTEYDYAEKVAKIYYQDALQIDIEDDNGTKKFQNDIVFAEQDIFEIFNFPILEKISEQSLADPKTAYVSESFGKKVFGVQNPLGKSFTLDNNKTIQIIGIFKDIPKNSTVQGDVFVSFLTLKGSGDFVAKDVWSGINSSLRCYTLLHPNQNIANIEESLISLVSKHRPKIKNVHRYKLQSLSSIHFNNDYGGINTSLLWIFGLVGLFLIIIACINFINISTAQAFSRSKEIGIRKVLGGYKQHLFWQFISETFVLSLFAIIIGCAIAFFALPTFNELFGLSLSIQSLISFKTVVFVLSLLVMVSLLAGSYPGILLSRIVPTLALKGKLTQRDTGEKLTRKILVTAQFVISIVLIVSTIVIGKQISFAVNADLGFKKDAIVMVPIPEKIEKIKIDGLKDRFFQISGVEKVTACFASPGAAYSNWGTSVKYNTRPEHEEFFISAKLSDKDYIKTFGLELVAGRNFRESDSITEVVVNEKLGEKLGVASPEELVGKQVELNGGFIKATISGVVANFHDQNFHENINPVFIAPSRNAYNEFAIKINGKNATTSLLEIEKRWKEVFPKYIFDYTFLDQRVAEQYQEEQRFLSLSKLFSGLAIFISCLGLYGLISFFVAQKTKEIGIRKVLGGKISDILLLFTQDFFKLILIAGVIASPVAWYFMTNWLENYQYRISIDWWVFAVAIIGVTVITIATISYQAVRAAIANPVDSLRSE</sequence>
<feature type="transmembrane region" description="Helical" evidence="6">
    <location>
        <begin position="758"/>
        <end position="778"/>
    </location>
</feature>
<feature type="transmembrane region" description="Helical" evidence="6">
    <location>
        <begin position="281"/>
        <end position="303"/>
    </location>
</feature>
<evidence type="ECO:0000313" key="10">
    <source>
        <dbReference type="Proteomes" id="UP001597344"/>
    </source>
</evidence>
<comment type="subcellular location">
    <subcellularLocation>
        <location evidence="1">Cell membrane</location>
        <topology evidence="1">Multi-pass membrane protein</topology>
    </subcellularLocation>
</comment>
<evidence type="ECO:0000259" key="8">
    <source>
        <dbReference type="Pfam" id="PF12704"/>
    </source>
</evidence>
<dbReference type="PROSITE" id="PS51257">
    <property type="entry name" value="PROKAR_LIPOPROTEIN"/>
    <property type="match status" value="1"/>
</dbReference>
<keyword evidence="5 6" id="KW-0472">Membrane</keyword>
<feature type="transmembrane region" description="Helical" evidence="6">
    <location>
        <begin position="337"/>
        <end position="358"/>
    </location>
</feature>
<dbReference type="InterPro" id="IPR025857">
    <property type="entry name" value="MacB_PCD"/>
</dbReference>
<feature type="transmembrane region" description="Helical" evidence="6">
    <location>
        <begin position="724"/>
        <end position="743"/>
    </location>
</feature>
<dbReference type="Proteomes" id="UP001597344">
    <property type="component" value="Unassembled WGS sequence"/>
</dbReference>
<feature type="transmembrane region" description="Helical" evidence="6">
    <location>
        <begin position="378"/>
        <end position="404"/>
    </location>
</feature>
<keyword evidence="2" id="KW-1003">Cell membrane</keyword>
<feature type="transmembrane region" description="Helical" evidence="6">
    <location>
        <begin position="20"/>
        <end position="41"/>
    </location>
</feature>
<keyword evidence="4 6" id="KW-1133">Transmembrane helix</keyword>
<feature type="domain" description="ABC3 transporter permease C-terminal" evidence="7">
    <location>
        <begin position="675"/>
        <end position="788"/>
    </location>
</feature>
<keyword evidence="10" id="KW-1185">Reference proteome</keyword>
<evidence type="ECO:0000256" key="6">
    <source>
        <dbReference type="SAM" id="Phobius"/>
    </source>
</evidence>
<dbReference type="InterPro" id="IPR003838">
    <property type="entry name" value="ABC3_permease_C"/>
</dbReference>
<dbReference type="PANTHER" id="PTHR30572">
    <property type="entry name" value="MEMBRANE COMPONENT OF TRANSPORTER-RELATED"/>
    <property type="match status" value="1"/>
</dbReference>
<dbReference type="InterPro" id="IPR050250">
    <property type="entry name" value="Macrolide_Exporter_MacB"/>
</dbReference>
<keyword evidence="3 6" id="KW-0812">Transmembrane</keyword>
<dbReference type="PANTHER" id="PTHR30572:SF18">
    <property type="entry name" value="ABC-TYPE MACROLIDE FAMILY EXPORT SYSTEM PERMEASE COMPONENT 2"/>
    <property type="match status" value="1"/>
</dbReference>
<gene>
    <name evidence="9" type="ORF">ACFSJT_08695</name>
</gene>
<feature type="domain" description="ABC3 transporter permease C-terminal" evidence="7">
    <location>
        <begin position="287"/>
        <end position="402"/>
    </location>
</feature>
<evidence type="ECO:0000256" key="1">
    <source>
        <dbReference type="ARBA" id="ARBA00004651"/>
    </source>
</evidence>
<dbReference type="EMBL" id="JBHUHY010000006">
    <property type="protein sequence ID" value="MFD2186867.1"/>
    <property type="molecule type" value="Genomic_DNA"/>
</dbReference>
<feature type="domain" description="MacB-like periplasmic core" evidence="8">
    <location>
        <begin position="21"/>
        <end position="243"/>
    </location>
</feature>
<dbReference type="RefSeq" id="WP_378319865.1">
    <property type="nucleotide sequence ID" value="NZ_JBHUHY010000006.1"/>
</dbReference>
<evidence type="ECO:0000256" key="2">
    <source>
        <dbReference type="ARBA" id="ARBA00022475"/>
    </source>
</evidence>
<comment type="caution">
    <text evidence="9">The sequence shown here is derived from an EMBL/GenBank/DDBJ whole genome shotgun (WGS) entry which is preliminary data.</text>
</comment>
<feature type="transmembrane region" description="Helical" evidence="6">
    <location>
        <begin position="425"/>
        <end position="445"/>
    </location>
</feature>
<evidence type="ECO:0000256" key="5">
    <source>
        <dbReference type="ARBA" id="ARBA00023136"/>
    </source>
</evidence>
<dbReference type="Pfam" id="PF02687">
    <property type="entry name" value="FtsX"/>
    <property type="match status" value="2"/>
</dbReference>
<protein>
    <submittedName>
        <fullName evidence="9">ABC transporter permease</fullName>
    </submittedName>
</protein>
<evidence type="ECO:0000259" key="7">
    <source>
        <dbReference type="Pfam" id="PF02687"/>
    </source>
</evidence>
<accession>A0ABW5AWM7</accession>
<name>A0ABW5AWM7_9FLAO</name>
<evidence type="ECO:0000256" key="4">
    <source>
        <dbReference type="ARBA" id="ARBA00022989"/>
    </source>
</evidence>
<dbReference type="Pfam" id="PF12704">
    <property type="entry name" value="MacB_PCD"/>
    <property type="match status" value="2"/>
</dbReference>